<dbReference type="Gene3D" id="3.40.190.10">
    <property type="entry name" value="Periplasmic binding protein-like II"/>
    <property type="match status" value="2"/>
</dbReference>
<feature type="chain" id="PRO_5030626973" evidence="1">
    <location>
        <begin position="19"/>
        <end position="286"/>
    </location>
</feature>
<feature type="signal peptide" evidence="1">
    <location>
        <begin position="1"/>
        <end position="18"/>
    </location>
</feature>
<protein>
    <submittedName>
        <fullName evidence="2">PhnD/SsuA/transferrin family substrate-binding protein</fullName>
    </submittedName>
</protein>
<evidence type="ECO:0000313" key="2">
    <source>
        <dbReference type="EMBL" id="NAW11386.1"/>
    </source>
</evidence>
<dbReference type="EMBL" id="WUTS01000001">
    <property type="protein sequence ID" value="NAW11386.1"/>
    <property type="molecule type" value="Genomic_DNA"/>
</dbReference>
<reference evidence="2 3" key="1">
    <citation type="submission" date="2019-12" db="EMBL/GenBank/DDBJ databases">
        <title>Draft genome sequencing of Halomonas icarensis D1-1.</title>
        <authorList>
            <person name="Pandiyan K."/>
            <person name="Kushwaha P."/>
            <person name="Gowdham M."/>
            <person name="Chakdar H."/>
            <person name="Singh A."/>
            <person name="Kumar M."/>
            <person name="Saxena A.K."/>
        </authorList>
    </citation>
    <scope>NUCLEOTIDE SEQUENCE [LARGE SCALE GENOMIC DNA]</scope>
    <source>
        <strain evidence="2 3">D1-1</strain>
    </source>
</reference>
<keyword evidence="3" id="KW-1185">Reference proteome</keyword>
<keyword evidence="1" id="KW-0732">Signal</keyword>
<dbReference type="Pfam" id="PF12974">
    <property type="entry name" value="Phosphonate-bd"/>
    <property type="match status" value="1"/>
</dbReference>
<dbReference type="SUPFAM" id="SSF53850">
    <property type="entry name" value="Periplasmic binding protein-like II"/>
    <property type="match status" value="1"/>
</dbReference>
<evidence type="ECO:0000313" key="3">
    <source>
        <dbReference type="Proteomes" id="UP000448235"/>
    </source>
</evidence>
<evidence type="ECO:0000256" key="1">
    <source>
        <dbReference type="SAM" id="SignalP"/>
    </source>
</evidence>
<gene>
    <name evidence="2" type="ORF">GRB80_00850</name>
</gene>
<organism evidence="2 3">
    <name type="scientific">Halomonas icarae</name>
    <dbReference type="NCBI Taxonomy" id="2691040"/>
    <lineage>
        <taxon>Bacteria</taxon>
        <taxon>Pseudomonadati</taxon>
        <taxon>Pseudomonadota</taxon>
        <taxon>Gammaproteobacteria</taxon>
        <taxon>Oceanospirillales</taxon>
        <taxon>Halomonadaceae</taxon>
        <taxon>Halomonas</taxon>
    </lineage>
</organism>
<comment type="caution">
    <text evidence="2">The sequence shown here is derived from an EMBL/GenBank/DDBJ whole genome shotgun (WGS) entry which is preliminary data.</text>
</comment>
<accession>A0A7X5AK76</accession>
<dbReference type="Proteomes" id="UP000448235">
    <property type="component" value="Unassembled WGS sequence"/>
</dbReference>
<dbReference type="PANTHER" id="PTHR35841">
    <property type="entry name" value="PHOSPHONATES-BINDING PERIPLASMIC PROTEIN"/>
    <property type="match status" value="1"/>
</dbReference>
<name>A0A7X5AK76_9GAMM</name>
<proteinExistence type="predicted"/>
<sequence length="286" mass="31041">MQWLGSLALLWSLSSVQAAGHEAASHAAQARVTDPALVFGIVPQQSALKLARDWGPLLEELSRQSGVPVRFATAPDIPTFEQRVEEGAYDVAYMNPYHYVVFHEQIGVEPLARAADQRLEGIIVTGREAMPDDIGDLDGSDLAFPAPAAFAATLVVQSSLRQADIDFRSHFVSSHDAVYRSVAAGRFVAGGGINRTFEALPDSIREQLRVLWVSPGYTPHAIAVHPRVPLATREALTAALVEMGRRSAGRELLAPLRITGFVAAKDSDWDDVRDLEIETVLGTQEP</sequence>
<dbReference type="AlphaFoldDB" id="A0A7X5AK76"/>
<dbReference type="PANTHER" id="PTHR35841:SF1">
    <property type="entry name" value="PHOSPHONATES-BINDING PERIPLASMIC PROTEIN"/>
    <property type="match status" value="1"/>
</dbReference>